<dbReference type="InterPro" id="IPR024079">
    <property type="entry name" value="MetalloPept_cat_dom_sf"/>
</dbReference>
<dbReference type="InterPro" id="IPR033413">
    <property type="entry name" value="DUF5117"/>
</dbReference>
<feature type="domain" description="EcxA zinc-binding" evidence="3">
    <location>
        <begin position="474"/>
        <end position="787"/>
    </location>
</feature>
<dbReference type="PANTHER" id="PTHR38478">
    <property type="entry name" value="PEPTIDASE M1A AND M12B"/>
    <property type="match status" value="1"/>
</dbReference>
<proteinExistence type="predicted"/>
<dbReference type="InterPro" id="IPR032534">
    <property type="entry name" value="EcxA_zinc-bd"/>
</dbReference>
<evidence type="ECO:0000259" key="4">
    <source>
        <dbReference type="Pfam" id="PF17148"/>
    </source>
</evidence>
<dbReference type="EMBL" id="JAABOO010000001">
    <property type="protein sequence ID" value="NER12248.1"/>
    <property type="molecule type" value="Genomic_DNA"/>
</dbReference>
<dbReference type="CDD" id="cd04276">
    <property type="entry name" value="ZnMc_MMP_like_2"/>
    <property type="match status" value="1"/>
</dbReference>
<gene>
    <name evidence="5" type="ORF">GWK08_02225</name>
</gene>
<dbReference type="AlphaFoldDB" id="A0A6P0UK34"/>
<dbReference type="Pfam" id="PF16313">
    <property type="entry name" value="DUF4953"/>
    <property type="match status" value="1"/>
</dbReference>
<keyword evidence="6" id="KW-1185">Reference proteome</keyword>
<dbReference type="GO" id="GO:0008237">
    <property type="term" value="F:metallopeptidase activity"/>
    <property type="evidence" value="ECO:0007669"/>
    <property type="project" value="InterPro"/>
</dbReference>
<feature type="signal peptide" evidence="2">
    <location>
        <begin position="1"/>
        <end position="27"/>
    </location>
</feature>
<comment type="caution">
    <text evidence="5">The sequence shown here is derived from an EMBL/GenBank/DDBJ whole genome shotgun (WGS) entry which is preliminary data.</text>
</comment>
<evidence type="ECO:0000259" key="3">
    <source>
        <dbReference type="Pfam" id="PF16313"/>
    </source>
</evidence>
<keyword evidence="2" id="KW-0732">Signal</keyword>
<reference evidence="5 6" key="1">
    <citation type="submission" date="2020-01" db="EMBL/GenBank/DDBJ databases">
        <title>Leptobacterium flavescens.</title>
        <authorList>
            <person name="Wang G."/>
        </authorList>
    </citation>
    <scope>NUCLEOTIDE SEQUENCE [LARGE SCALE GENOMIC DNA]</scope>
    <source>
        <strain evidence="5 6">KCTC 22160</strain>
    </source>
</reference>
<name>A0A6P0UK34_9FLAO</name>
<dbReference type="SUPFAM" id="SSF55486">
    <property type="entry name" value="Metalloproteases ('zincins'), catalytic domain"/>
    <property type="match status" value="1"/>
</dbReference>
<sequence length="867" mass="97669">MKRISLGKNAIFLLAFVFLFSINDANAQRRKKKNKKEAVPTAPVKKPSKKKSIADLTKSSKKIEGLFTIYQDTVNGSIQMLVSEDQLGKEFIYFSQIADGVVDVGAFRGAYRGSKIFKIKRFYDKIEFITQNTSSYFDPDNAVAKAANANISKGIMASEKIAAHDKEKGLYLIKADNIFLKETLLQVKPPRFPGQPPTAFTLGNLDKGKTKVSGIRNYPENTDLQINYTYSKSSVLNNGSRGVTDGRNVSIKVYHSLIEMPDNNYQPRYDDPRVGFFTTQVTDMTSQSYTPYRDLVHRWYLEKKDPNAAMSEPVEPITWWIENTTPQEIRPIIKRAGLKWNEAFEKAGFKNAVVIKEQPDDADWDAGDIRYNVLRWTSSPNPPFGGYGPSFVNPRTGQILGADIMLEYGSLGNNLRNEGVFDKAGFEMYLGDYEEEAEYMKHDPAYCSAGQFAQLNNMFGMAALDAMGEGALEKSKMVEEFLHFLILHEMGHTLGLNHNMKSSQLHSLEDINNASITEKVGLIGSVMDYPAVNFSSDRSNQGNYWTKTPGPYDHWAIEFGYKPVNNQGELDAVLKRSTEHKLFFGNDADDMRAPGKAMDPRVNVGDLSSNAIDYAIQRMQLSKNVSKELLKKFSKDNQSYHSLRTSYLVVTGQQAGSANTISRYIGGVYVDRAFIGQDGGTKPFIPVEATKQRKAMKALETYVFSPNAFKVSDQLYGYLQMQRRGYNFFASPEDPKIHARILNMQRSVLRHVLHFNTMQRILDSQLYGNEYSLSSMMTDLNKAIFNADIYGNVNTSRQNLQLEYTNMLINALTGRINTRYPHAAKSMILHNLKSIQRMASNSNGNTASRAHKAHLKTLVDNALKEVK</sequence>
<dbReference type="PANTHER" id="PTHR38478:SF1">
    <property type="entry name" value="ZINC DEPENDENT METALLOPROTEASE DOMAIN LIPOPROTEIN"/>
    <property type="match status" value="1"/>
</dbReference>
<dbReference type="Proteomes" id="UP000468581">
    <property type="component" value="Unassembled WGS sequence"/>
</dbReference>
<feature type="chain" id="PRO_5027051578" evidence="2">
    <location>
        <begin position="28"/>
        <end position="867"/>
    </location>
</feature>
<dbReference type="InterPro" id="IPR034032">
    <property type="entry name" value="Zn_MMP-like_bac"/>
</dbReference>
<feature type="domain" description="DUF5117" evidence="4">
    <location>
        <begin position="124"/>
        <end position="304"/>
    </location>
</feature>
<protein>
    <submittedName>
        <fullName evidence="5">DUF5117 domain-containing protein</fullName>
    </submittedName>
</protein>
<evidence type="ECO:0000313" key="6">
    <source>
        <dbReference type="Proteomes" id="UP000468581"/>
    </source>
</evidence>
<dbReference type="RefSeq" id="WP_163605278.1">
    <property type="nucleotide sequence ID" value="NZ_JAABOO010000001.1"/>
</dbReference>
<dbReference type="Pfam" id="PF17148">
    <property type="entry name" value="DUF5117"/>
    <property type="match status" value="1"/>
</dbReference>
<accession>A0A6P0UK34</accession>
<organism evidence="5 6">
    <name type="scientific">Leptobacterium flavescens</name>
    <dbReference type="NCBI Taxonomy" id="472055"/>
    <lineage>
        <taxon>Bacteria</taxon>
        <taxon>Pseudomonadati</taxon>
        <taxon>Bacteroidota</taxon>
        <taxon>Flavobacteriia</taxon>
        <taxon>Flavobacteriales</taxon>
        <taxon>Flavobacteriaceae</taxon>
        <taxon>Leptobacterium</taxon>
    </lineage>
</organism>
<dbReference type="Gene3D" id="3.40.390.10">
    <property type="entry name" value="Collagenase (Catalytic Domain)"/>
    <property type="match status" value="1"/>
</dbReference>
<evidence type="ECO:0000256" key="1">
    <source>
        <dbReference type="SAM" id="MobiDB-lite"/>
    </source>
</evidence>
<evidence type="ECO:0000313" key="5">
    <source>
        <dbReference type="EMBL" id="NER12248.1"/>
    </source>
</evidence>
<feature type="region of interest" description="Disordered" evidence="1">
    <location>
        <begin position="31"/>
        <end position="50"/>
    </location>
</feature>
<evidence type="ECO:0000256" key="2">
    <source>
        <dbReference type="SAM" id="SignalP"/>
    </source>
</evidence>